<gene>
    <name evidence="5" type="ORF">GCM10011496_18720</name>
</gene>
<evidence type="ECO:0000313" key="5">
    <source>
        <dbReference type="EMBL" id="GGA97907.1"/>
    </source>
</evidence>
<dbReference type="PANTHER" id="PTHR35603:SF2">
    <property type="entry name" value="OUTER MEMBRANE LIPOPROTEIN"/>
    <property type="match status" value="1"/>
</dbReference>
<sequence length="263" mass="28123">MKKILLLSTVAAASSLFAVNASAMDILARVLSSTPVVQQVGVPQQVCTTQPMVTQSPGSGAGAVMGALAGGAMGNAIGDGGGRALATMIGLVGGAMVGNNIEGNRTQVQNVQQCGIQTSYENRTTHYNVVYEYADKQYNIQMPSDPGLYVRLQVTPVGALPSPQASVQRGYAQPQQAQPMYGQPVYTQPVYSQPVYSQPVYSQPVYSQPVYSQPVYSQPVYVQQAPVGAYPGYYSRPYYPPIGLSLNFGYSRGGHGHGHRHWR</sequence>
<comment type="caution">
    <text evidence="5">The sequence shown here is derived from an EMBL/GenBank/DDBJ whole genome shotgun (WGS) entry which is preliminary data.</text>
</comment>
<dbReference type="Proteomes" id="UP000620596">
    <property type="component" value="Unassembled WGS sequence"/>
</dbReference>
<dbReference type="Pfam" id="PF05433">
    <property type="entry name" value="Rick_17kDa_Anti"/>
    <property type="match status" value="1"/>
</dbReference>
<dbReference type="GO" id="GO:0019867">
    <property type="term" value="C:outer membrane"/>
    <property type="evidence" value="ECO:0007669"/>
    <property type="project" value="InterPro"/>
</dbReference>
<protein>
    <recommendedName>
        <fullName evidence="4">Glycine zipper 2TM domain-containing protein</fullName>
    </recommendedName>
</protein>
<feature type="domain" description="Glycine zipper 2TM" evidence="4">
    <location>
        <begin position="61"/>
        <end position="102"/>
    </location>
</feature>
<dbReference type="AlphaFoldDB" id="A0A916SF68"/>
<reference evidence="5" key="2">
    <citation type="submission" date="2020-09" db="EMBL/GenBank/DDBJ databases">
        <authorList>
            <person name="Sun Q."/>
            <person name="Zhou Y."/>
        </authorList>
    </citation>
    <scope>NUCLEOTIDE SEQUENCE</scope>
    <source>
        <strain evidence="5">CGMCC 1.15322</strain>
    </source>
</reference>
<evidence type="ECO:0000256" key="1">
    <source>
        <dbReference type="ARBA" id="ARBA00004370"/>
    </source>
</evidence>
<dbReference type="PANTHER" id="PTHR35603">
    <property type="match status" value="1"/>
</dbReference>
<dbReference type="InterPro" id="IPR051407">
    <property type="entry name" value="Bact_OM_lipoprot/Surf_antigen"/>
</dbReference>
<feature type="signal peptide" evidence="3">
    <location>
        <begin position="1"/>
        <end position="23"/>
    </location>
</feature>
<keyword evidence="3" id="KW-0732">Signal</keyword>
<reference evidence="5" key="1">
    <citation type="journal article" date="2014" name="Int. J. Syst. Evol. Microbiol.">
        <title>Complete genome sequence of Corynebacterium casei LMG S-19264T (=DSM 44701T), isolated from a smear-ripened cheese.</title>
        <authorList>
            <consortium name="US DOE Joint Genome Institute (JGI-PGF)"/>
            <person name="Walter F."/>
            <person name="Albersmeier A."/>
            <person name="Kalinowski J."/>
            <person name="Ruckert C."/>
        </authorList>
    </citation>
    <scope>NUCLEOTIDE SEQUENCE</scope>
    <source>
        <strain evidence="5">CGMCC 1.15322</strain>
    </source>
</reference>
<proteinExistence type="predicted"/>
<feature type="chain" id="PRO_5037411377" description="Glycine zipper 2TM domain-containing protein" evidence="3">
    <location>
        <begin position="24"/>
        <end position="263"/>
    </location>
</feature>
<evidence type="ECO:0000313" key="6">
    <source>
        <dbReference type="Proteomes" id="UP000620596"/>
    </source>
</evidence>
<evidence type="ECO:0000256" key="3">
    <source>
        <dbReference type="SAM" id="SignalP"/>
    </source>
</evidence>
<dbReference type="RefSeq" id="WP_188708127.1">
    <property type="nucleotide sequence ID" value="NZ_BMIG01000005.1"/>
</dbReference>
<keyword evidence="6" id="KW-1185">Reference proteome</keyword>
<dbReference type="InterPro" id="IPR008816">
    <property type="entry name" value="Gly_zipper_2TM_dom"/>
</dbReference>
<name>A0A916SF68_9BURK</name>
<organism evidence="5 6">
    <name type="scientific">Polaromonas eurypsychrophila</name>
    <dbReference type="NCBI Taxonomy" id="1614635"/>
    <lineage>
        <taxon>Bacteria</taxon>
        <taxon>Pseudomonadati</taxon>
        <taxon>Pseudomonadota</taxon>
        <taxon>Betaproteobacteria</taxon>
        <taxon>Burkholderiales</taxon>
        <taxon>Comamonadaceae</taxon>
        <taxon>Polaromonas</taxon>
    </lineage>
</organism>
<evidence type="ECO:0000256" key="2">
    <source>
        <dbReference type="ARBA" id="ARBA00023136"/>
    </source>
</evidence>
<comment type="subcellular location">
    <subcellularLocation>
        <location evidence="1">Membrane</location>
    </subcellularLocation>
</comment>
<keyword evidence="2" id="KW-0472">Membrane</keyword>
<evidence type="ECO:0000259" key="4">
    <source>
        <dbReference type="Pfam" id="PF05433"/>
    </source>
</evidence>
<dbReference type="EMBL" id="BMIG01000005">
    <property type="protein sequence ID" value="GGA97907.1"/>
    <property type="molecule type" value="Genomic_DNA"/>
</dbReference>
<accession>A0A916SF68</accession>